<dbReference type="InterPro" id="IPR013325">
    <property type="entry name" value="RNA_pol_sigma_r2"/>
</dbReference>
<dbReference type="InterPro" id="IPR039425">
    <property type="entry name" value="RNA_pol_sigma-70-like"/>
</dbReference>
<dbReference type="AlphaFoldDB" id="A0A952FJT3"/>
<feature type="domain" description="RNA polymerase sigma factor 70 region 4 type 2" evidence="7">
    <location>
        <begin position="121"/>
        <end position="173"/>
    </location>
</feature>
<accession>A0A952FJT3</accession>
<keyword evidence="2" id="KW-0805">Transcription regulation</keyword>
<dbReference type="GO" id="GO:0006352">
    <property type="term" value="P:DNA-templated transcription initiation"/>
    <property type="evidence" value="ECO:0007669"/>
    <property type="project" value="InterPro"/>
</dbReference>
<evidence type="ECO:0000256" key="4">
    <source>
        <dbReference type="ARBA" id="ARBA00023125"/>
    </source>
</evidence>
<dbReference type="EMBL" id="JAEKLZ010000108">
    <property type="protein sequence ID" value="MBW8724470.1"/>
    <property type="molecule type" value="Genomic_DNA"/>
</dbReference>
<organism evidence="8 9">
    <name type="scientific">Inquilinus limosus</name>
    <dbReference type="NCBI Taxonomy" id="171674"/>
    <lineage>
        <taxon>Bacteria</taxon>
        <taxon>Pseudomonadati</taxon>
        <taxon>Pseudomonadota</taxon>
        <taxon>Alphaproteobacteria</taxon>
        <taxon>Rhodospirillales</taxon>
        <taxon>Rhodospirillaceae</taxon>
        <taxon>Inquilinus</taxon>
    </lineage>
</organism>
<evidence type="ECO:0000313" key="8">
    <source>
        <dbReference type="EMBL" id="MBW8724470.1"/>
    </source>
</evidence>
<dbReference type="GO" id="GO:0003677">
    <property type="term" value="F:DNA binding"/>
    <property type="evidence" value="ECO:0007669"/>
    <property type="project" value="UniProtKB-KW"/>
</dbReference>
<dbReference type="Gene3D" id="1.10.10.10">
    <property type="entry name" value="Winged helix-like DNA-binding domain superfamily/Winged helix DNA-binding domain"/>
    <property type="match status" value="1"/>
</dbReference>
<dbReference type="SUPFAM" id="SSF88659">
    <property type="entry name" value="Sigma3 and sigma4 domains of RNA polymerase sigma factors"/>
    <property type="match status" value="1"/>
</dbReference>
<keyword evidence="5" id="KW-0804">Transcription</keyword>
<dbReference type="InterPro" id="IPR013249">
    <property type="entry name" value="RNA_pol_sigma70_r4_t2"/>
</dbReference>
<keyword evidence="3" id="KW-0731">Sigma factor</keyword>
<dbReference type="InterPro" id="IPR014284">
    <property type="entry name" value="RNA_pol_sigma-70_dom"/>
</dbReference>
<dbReference type="PANTHER" id="PTHR43133">
    <property type="entry name" value="RNA POLYMERASE ECF-TYPE SIGMA FACTO"/>
    <property type="match status" value="1"/>
</dbReference>
<dbReference type="PANTHER" id="PTHR43133:SF8">
    <property type="entry name" value="RNA POLYMERASE SIGMA FACTOR HI_1459-RELATED"/>
    <property type="match status" value="1"/>
</dbReference>
<dbReference type="InterPro" id="IPR036388">
    <property type="entry name" value="WH-like_DNA-bd_sf"/>
</dbReference>
<evidence type="ECO:0000256" key="2">
    <source>
        <dbReference type="ARBA" id="ARBA00023015"/>
    </source>
</evidence>
<evidence type="ECO:0000313" key="9">
    <source>
        <dbReference type="Proteomes" id="UP000700706"/>
    </source>
</evidence>
<dbReference type="InterPro" id="IPR013324">
    <property type="entry name" value="RNA_pol_sigma_r3/r4-like"/>
</dbReference>
<feature type="region of interest" description="Disordered" evidence="6">
    <location>
        <begin position="178"/>
        <end position="214"/>
    </location>
</feature>
<evidence type="ECO:0000256" key="3">
    <source>
        <dbReference type="ARBA" id="ARBA00023082"/>
    </source>
</evidence>
<dbReference type="GO" id="GO:0016987">
    <property type="term" value="F:sigma factor activity"/>
    <property type="evidence" value="ECO:0007669"/>
    <property type="project" value="UniProtKB-KW"/>
</dbReference>
<sequence>MPGGMGAAAPDIWDSWISNTTILRRRAIRLTNGNIDEAEEILSSTIIKTVSHVRRHHTVIREPRAFFLFALNNEFISHCRRRRNERQIHDFHVDVYADHFDQPAHDGPDPEQQLPLQQTLKAVLAAVEGLSPSYRILFRMRFCEERSYKDIAESLSISQPLARKRVQFLRERLRDAAAEAHRHVPRKNGSHRAGPDVSKGTKASTARTAGQDHG</sequence>
<evidence type="ECO:0000256" key="5">
    <source>
        <dbReference type="ARBA" id="ARBA00023163"/>
    </source>
</evidence>
<reference evidence="8" key="1">
    <citation type="submission" date="2020-06" db="EMBL/GenBank/DDBJ databases">
        <title>Stable isotope informed genome-resolved metagenomics uncovers potential trophic interactions in rhizosphere soil.</title>
        <authorList>
            <person name="Starr E.P."/>
            <person name="Shi S."/>
            <person name="Blazewicz S.J."/>
            <person name="Koch B.J."/>
            <person name="Probst A.J."/>
            <person name="Hungate B.A."/>
            <person name="Pett-Ridge J."/>
            <person name="Firestone M.K."/>
            <person name="Banfield J.F."/>
        </authorList>
    </citation>
    <scope>NUCLEOTIDE SEQUENCE</scope>
    <source>
        <strain evidence="8">YM_69_17</strain>
    </source>
</reference>
<comment type="caution">
    <text evidence="8">The sequence shown here is derived from an EMBL/GenBank/DDBJ whole genome shotgun (WGS) entry which is preliminary data.</text>
</comment>
<evidence type="ECO:0000256" key="6">
    <source>
        <dbReference type="SAM" id="MobiDB-lite"/>
    </source>
</evidence>
<evidence type="ECO:0000259" key="7">
    <source>
        <dbReference type="Pfam" id="PF08281"/>
    </source>
</evidence>
<dbReference type="Pfam" id="PF08281">
    <property type="entry name" value="Sigma70_r4_2"/>
    <property type="match status" value="1"/>
</dbReference>
<dbReference type="Proteomes" id="UP000700706">
    <property type="component" value="Unassembled WGS sequence"/>
</dbReference>
<name>A0A952FJT3_9PROT</name>
<gene>
    <name evidence="8" type="ORF">JF625_04840</name>
</gene>
<dbReference type="SUPFAM" id="SSF88946">
    <property type="entry name" value="Sigma2 domain of RNA polymerase sigma factors"/>
    <property type="match status" value="1"/>
</dbReference>
<keyword evidence="4" id="KW-0238">DNA-binding</keyword>
<protein>
    <submittedName>
        <fullName evidence="8">RNA polymerase sigma factor</fullName>
    </submittedName>
</protein>
<dbReference type="NCBIfam" id="TIGR02937">
    <property type="entry name" value="sigma70-ECF"/>
    <property type="match status" value="1"/>
</dbReference>
<evidence type="ECO:0000256" key="1">
    <source>
        <dbReference type="ARBA" id="ARBA00010641"/>
    </source>
</evidence>
<comment type="similarity">
    <text evidence="1">Belongs to the sigma-70 factor family. ECF subfamily.</text>
</comment>
<proteinExistence type="inferred from homology"/>